<accession>A0A1Z9Z1Z0</accession>
<dbReference type="SUPFAM" id="SSF46689">
    <property type="entry name" value="Homeodomain-like"/>
    <property type="match status" value="1"/>
</dbReference>
<keyword evidence="6" id="KW-1185">Reference proteome</keyword>
<dbReference type="RefSeq" id="WP_087619175.1">
    <property type="nucleotide sequence ID" value="NZ_NEXX01000001.1"/>
</dbReference>
<dbReference type="SMART" id="SM00342">
    <property type="entry name" value="HTH_ARAC"/>
    <property type="match status" value="1"/>
</dbReference>
<evidence type="ECO:0000256" key="3">
    <source>
        <dbReference type="ARBA" id="ARBA00023163"/>
    </source>
</evidence>
<keyword evidence="2" id="KW-0238">DNA-binding</keyword>
<dbReference type="PRINTS" id="PR00032">
    <property type="entry name" value="HTHARAC"/>
</dbReference>
<comment type="caution">
    <text evidence="5">The sequence shown here is derived from an EMBL/GenBank/DDBJ whole genome shotgun (WGS) entry which is preliminary data.</text>
</comment>
<dbReference type="PANTHER" id="PTHR43280">
    <property type="entry name" value="ARAC-FAMILY TRANSCRIPTIONAL REGULATOR"/>
    <property type="match status" value="1"/>
</dbReference>
<dbReference type="PANTHER" id="PTHR43280:SF31">
    <property type="entry name" value="TRANSCRIPTIONAL REGULATORY PROTEIN"/>
    <property type="match status" value="1"/>
</dbReference>
<evidence type="ECO:0000259" key="4">
    <source>
        <dbReference type="PROSITE" id="PS01124"/>
    </source>
</evidence>
<dbReference type="EMBL" id="NEXX01000001">
    <property type="protein sequence ID" value="OUY08508.1"/>
    <property type="molecule type" value="Genomic_DNA"/>
</dbReference>
<dbReference type="Pfam" id="PF12833">
    <property type="entry name" value="HTH_18"/>
    <property type="match status" value="1"/>
</dbReference>
<name>A0A1Z9Z1Z0_9GAMM</name>
<dbReference type="Proteomes" id="UP000196536">
    <property type="component" value="Unassembled WGS sequence"/>
</dbReference>
<dbReference type="Pfam" id="PF14525">
    <property type="entry name" value="AraC_binding_2"/>
    <property type="match status" value="1"/>
</dbReference>
<keyword evidence="1" id="KW-0805">Transcription regulation</keyword>
<feature type="domain" description="HTH araC/xylS-type" evidence="4">
    <location>
        <begin position="200"/>
        <end position="301"/>
    </location>
</feature>
<keyword evidence="3" id="KW-0804">Transcription</keyword>
<dbReference type="InterPro" id="IPR018060">
    <property type="entry name" value="HTH_AraC"/>
</dbReference>
<proteinExistence type="predicted"/>
<dbReference type="GO" id="GO:0003700">
    <property type="term" value="F:DNA-binding transcription factor activity"/>
    <property type="evidence" value="ECO:0007669"/>
    <property type="project" value="InterPro"/>
</dbReference>
<evidence type="ECO:0000313" key="5">
    <source>
        <dbReference type="EMBL" id="OUY08508.1"/>
    </source>
</evidence>
<evidence type="ECO:0000256" key="1">
    <source>
        <dbReference type="ARBA" id="ARBA00023015"/>
    </source>
</evidence>
<gene>
    <name evidence="5" type="ORF">CAP51_02510</name>
</gene>
<dbReference type="GO" id="GO:0043565">
    <property type="term" value="F:sequence-specific DNA binding"/>
    <property type="evidence" value="ECO:0007669"/>
    <property type="project" value="InterPro"/>
</dbReference>
<dbReference type="NCBIfam" id="NF007243">
    <property type="entry name" value="PRK09685.1"/>
    <property type="match status" value="1"/>
</dbReference>
<sequence length="304" mass="35388">MIKANLSQISVWTEHIESVCGAFETKFNADQALFIGEVRAYQLGNTEVAFIRSNANQIVRQKGKLDRAEDRFCFLIFQPKGKMLIYQDEQKIQINENDIVLLDTAKTIEMFPQGMFEHISVHLSREKLLINDITAQHFGRLNTSNMSGHLLKNILQQIAHDQIELWHSQQDGNAFEDALIALLKPMIHYDSNLKVDPMKYRAERFIIEQLQNPYLGPKLISDHLGISSRQLYRLFSGENQSISRYIQYLRLQQIYKEIINLDNQKISLTEIALKWGFEDSSHFSRCFKKQYGIAPRQLRVQLLN</sequence>
<reference evidence="5 6" key="1">
    <citation type="submission" date="2017-05" db="EMBL/GenBank/DDBJ databases">
        <title>Acinetobacter populi ANC 5415 (= PBJ7), whole genome shotgun sequencing project.</title>
        <authorList>
            <person name="Nemec A."/>
            <person name="Radolfova-Krizova L."/>
        </authorList>
    </citation>
    <scope>NUCLEOTIDE SEQUENCE [LARGE SCALE GENOMIC DNA]</scope>
    <source>
        <strain evidence="5 6">PBJ7</strain>
    </source>
</reference>
<dbReference type="InterPro" id="IPR035418">
    <property type="entry name" value="AraC-bd_2"/>
</dbReference>
<dbReference type="InterPro" id="IPR020449">
    <property type="entry name" value="Tscrpt_reg_AraC-type_HTH"/>
</dbReference>
<protein>
    <submittedName>
        <fullName evidence="5">Transcriptional regulator FeaR</fullName>
    </submittedName>
</protein>
<organism evidence="5 6">
    <name type="scientific">Acinetobacter populi</name>
    <dbReference type="NCBI Taxonomy" id="1582270"/>
    <lineage>
        <taxon>Bacteria</taxon>
        <taxon>Pseudomonadati</taxon>
        <taxon>Pseudomonadota</taxon>
        <taxon>Gammaproteobacteria</taxon>
        <taxon>Moraxellales</taxon>
        <taxon>Moraxellaceae</taxon>
        <taxon>Acinetobacter</taxon>
    </lineage>
</organism>
<dbReference type="PROSITE" id="PS01124">
    <property type="entry name" value="HTH_ARAC_FAMILY_2"/>
    <property type="match status" value="1"/>
</dbReference>
<evidence type="ECO:0000256" key="2">
    <source>
        <dbReference type="ARBA" id="ARBA00023125"/>
    </source>
</evidence>
<evidence type="ECO:0000313" key="6">
    <source>
        <dbReference type="Proteomes" id="UP000196536"/>
    </source>
</evidence>
<dbReference type="OrthoDB" id="2547276at2"/>
<dbReference type="AlphaFoldDB" id="A0A1Z9Z1Z0"/>
<dbReference type="Gene3D" id="1.10.10.60">
    <property type="entry name" value="Homeodomain-like"/>
    <property type="match status" value="1"/>
</dbReference>
<dbReference type="InterPro" id="IPR009057">
    <property type="entry name" value="Homeodomain-like_sf"/>
</dbReference>